<comment type="caution">
    <text evidence="1">The sequence shown here is derived from an EMBL/GenBank/DDBJ whole genome shotgun (WGS) entry which is preliminary data.</text>
</comment>
<dbReference type="Pfam" id="PF12643">
    <property type="entry name" value="MazG-like"/>
    <property type="match status" value="1"/>
</dbReference>
<dbReference type="AlphaFoldDB" id="A0A3M2TUV2"/>
<evidence type="ECO:0000313" key="1">
    <source>
        <dbReference type="EMBL" id="RML18322.1"/>
    </source>
</evidence>
<dbReference type="Gene3D" id="1.10.287.1080">
    <property type="entry name" value="MazG-like"/>
    <property type="match status" value="1"/>
</dbReference>
<dbReference type="SUPFAM" id="SSF101386">
    <property type="entry name" value="all-alpha NTP pyrophosphatases"/>
    <property type="match status" value="1"/>
</dbReference>
<name>A0A3M2TUV2_PSEYM</name>
<dbReference type="InterPro" id="IPR052555">
    <property type="entry name" value="dCTP_Pyrophosphatase"/>
</dbReference>
<gene>
    <name evidence="1" type="ORF">APX70_04610</name>
</gene>
<sequence length="135" mass="15898">MCRERCSPQRLNKLQRPLAWRPDPPEAMRLQESTMNLDELTQRLHRIRDQNDWKQFHSPKNLAMAASVEMAELVEIFQWLREDQSRELPADQLEHAGQEVGDIILYLLLLCSELGLDMETVVRNKLADSERRFAK</sequence>
<dbReference type="PANTHER" id="PTHR46523:SF1">
    <property type="entry name" value="DCTP PYROPHOSPHATASE 1"/>
    <property type="match status" value="1"/>
</dbReference>
<dbReference type="Proteomes" id="UP000282378">
    <property type="component" value="Unassembled WGS sequence"/>
</dbReference>
<dbReference type="InterPro" id="IPR025984">
    <property type="entry name" value="DCTPP"/>
</dbReference>
<organism evidence="1 2">
    <name type="scientific">Pseudomonas syringae pv. maculicola</name>
    <dbReference type="NCBI Taxonomy" id="59511"/>
    <lineage>
        <taxon>Bacteria</taxon>
        <taxon>Pseudomonadati</taxon>
        <taxon>Pseudomonadota</taxon>
        <taxon>Gammaproteobacteria</taxon>
        <taxon>Pseudomonadales</taxon>
        <taxon>Pseudomonadaceae</taxon>
        <taxon>Pseudomonas</taxon>
    </lineage>
</organism>
<proteinExistence type="predicted"/>
<evidence type="ECO:0000313" key="2">
    <source>
        <dbReference type="Proteomes" id="UP000282378"/>
    </source>
</evidence>
<evidence type="ECO:0008006" key="3">
    <source>
        <dbReference type="Google" id="ProtNLM"/>
    </source>
</evidence>
<protein>
    <recommendedName>
        <fullName evidence="3">MazG-like nucleoside triphosphate pyrophosphohydrolase</fullName>
    </recommendedName>
</protein>
<dbReference type="GO" id="GO:0047429">
    <property type="term" value="F:nucleoside triphosphate diphosphatase activity"/>
    <property type="evidence" value="ECO:0007669"/>
    <property type="project" value="InterPro"/>
</dbReference>
<dbReference type="PANTHER" id="PTHR46523">
    <property type="entry name" value="DCTP PYROPHOSPHATASE 1"/>
    <property type="match status" value="1"/>
</dbReference>
<dbReference type="GO" id="GO:0009143">
    <property type="term" value="P:nucleoside triphosphate catabolic process"/>
    <property type="evidence" value="ECO:0007669"/>
    <property type="project" value="InterPro"/>
</dbReference>
<dbReference type="EMBL" id="RBNL01005023">
    <property type="protein sequence ID" value="RML18322.1"/>
    <property type="molecule type" value="Genomic_DNA"/>
</dbReference>
<reference evidence="1 2" key="1">
    <citation type="submission" date="2018-08" db="EMBL/GenBank/DDBJ databases">
        <title>Recombination of ecologically and evolutionarily significant loci maintains genetic cohesion in the Pseudomonas syringae species complex.</title>
        <authorList>
            <person name="Dillon M."/>
            <person name="Thakur S."/>
            <person name="Almeida R.N.D."/>
            <person name="Weir B.S."/>
            <person name="Guttman D.S."/>
        </authorList>
    </citation>
    <scope>NUCLEOTIDE SEQUENCE [LARGE SCALE GENOMIC DNA]</scope>
    <source>
        <strain evidence="1 2">88_10</strain>
    </source>
</reference>
<accession>A0A3M2TUV2</accession>